<gene>
    <name evidence="3" type="ORF">E5334_01805</name>
</gene>
<protein>
    <submittedName>
        <fullName evidence="3">RNase III inhibitor</fullName>
    </submittedName>
</protein>
<dbReference type="InterPro" id="IPR001387">
    <property type="entry name" value="Cro/C1-type_HTH"/>
</dbReference>
<dbReference type="OrthoDB" id="6194521at2"/>
<dbReference type="AlphaFoldDB" id="A0A4S2F7C1"/>
<name>A0A4S2F7C1_9ACTN</name>
<keyword evidence="4" id="KW-1185">Reference proteome</keyword>
<dbReference type="Pfam" id="PF01661">
    <property type="entry name" value="Macro"/>
    <property type="match status" value="1"/>
</dbReference>
<dbReference type="Proteomes" id="UP000310263">
    <property type="component" value="Unassembled WGS sequence"/>
</dbReference>
<dbReference type="SMART" id="SM00506">
    <property type="entry name" value="A1pp"/>
    <property type="match status" value="1"/>
</dbReference>
<dbReference type="RefSeq" id="WP_136011888.1">
    <property type="nucleotide sequence ID" value="NZ_SRYE01000001.1"/>
</dbReference>
<feature type="compositionally biased region" description="Low complexity" evidence="1">
    <location>
        <begin position="197"/>
        <end position="212"/>
    </location>
</feature>
<sequence length="385" mass="40776">MPFYINNADITTMDVDAIVNAANSRLTRGGGVCGAIFAAADAAALEAACTQAAPVAPGQAAATPSFGLKAPWIIHAVGPIWRGGSSREAQTLASCYHSALRVAAKLGATSVAFPLISSGIYGYPADEARKIARTAILEELEATGDSMDVHLCLWGDHTQARRALEPELVEYLRTLPDELLDASLPLDSLFTPAAGAPVGAGAPAAPKAPAAPRRSRRRRDASAPATSVPTPAQAAPSPEDTGALFLADQAITAPGAASVPTHAATLEEALQHLDWGFSRQLLALIDARGLTDAQVYRKAGLTRQHFSKIRSNPSYQPRKQTVLALAFALELTLAETRDLLSRAGFALNPSSIDDAICAWYLERRMFDIDRVNQALYAYDRRLLGA</sequence>
<dbReference type="CDD" id="cd00093">
    <property type="entry name" value="HTH_XRE"/>
    <property type="match status" value="1"/>
</dbReference>
<dbReference type="PANTHER" id="PTHR11106">
    <property type="entry name" value="GANGLIOSIDE INDUCED DIFFERENTIATION ASSOCIATED PROTEIN 2-RELATED"/>
    <property type="match status" value="1"/>
</dbReference>
<dbReference type="InterPro" id="IPR043472">
    <property type="entry name" value="Macro_dom-like"/>
</dbReference>
<feature type="compositionally biased region" description="Low complexity" evidence="1">
    <location>
        <begin position="222"/>
        <end position="238"/>
    </location>
</feature>
<dbReference type="PROSITE" id="PS51154">
    <property type="entry name" value="MACRO"/>
    <property type="match status" value="1"/>
</dbReference>
<feature type="domain" description="Macro" evidence="2">
    <location>
        <begin position="1"/>
        <end position="151"/>
    </location>
</feature>
<feature type="region of interest" description="Disordered" evidence="1">
    <location>
        <begin position="197"/>
        <end position="239"/>
    </location>
</feature>
<accession>A0A4S2F7C1</accession>
<dbReference type="InterPro" id="IPR002589">
    <property type="entry name" value="Macro_dom"/>
</dbReference>
<reference evidence="3 4" key="1">
    <citation type="submission" date="2019-04" db="EMBL/GenBank/DDBJ databases">
        <title>Microbes associate with the intestines of laboratory mice.</title>
        <authorList>
            <person name="Navarre W."/>
            <person name="Wong E."/>
            <person name="Huang K."/>
            <person name="Tropini C."/>
            <person name="Ng K."/>
            <person name="Yu B."/>
        </authorList>
    </citation>
    <scope>NUCLEOTIDE SEQUENCE [LARGE SCALE GENOMIC DNA]</scope>
    <source>
        <strain evidence="3 4">NM07_P-09</strain>
    </source>
</reference>
<organism evidence="3 4">
    <name type="scientific">Muricaecibacterium torontonense</name>
    <dbReference type="NCBI Taxonomy" id="3032871"/>
    <lineage>
        <taxon>Bacteria</taxon>
        <taxon>Bacillati</taxon>
        <taxon>Actinomycetota</taxon>
        <taxon>Coriobacteriia</taxon>
        <taxon>Coriobacteriales</taxon>
        <taxon>Atopobiaceae</taxon>
        <taxon>Muricaecibacterium</taxon>
    </lineage>
</organism>
<dbReference type="Gene3D" id="1.10.260.40">
    <property type="entry name" value="lambda repressor-like DNA-binding domains"/>
    <property type="match status" value="1"/>
</dbReference>
<evidence type="ECO:0000259" key="2">
    <source>
        <dbReference type="PROSITE" id="PS51154"/>
    </source>
</evidence>
<evidence type="ECO:0000313" key="4">
    <source>
        <dbReference type="Proteomes" id="UP000310263"/>
    </source>
</evidence>
<dbReference type="Pfam" id="PF13443">
    <property type="entry name" value="HTH_26"/>
    <property type="match status" value="1"/>
</dbReference>
<dbReference type="PANTHER" id="PTHR11106:SF27">
    <property type="entry name" value="MACRO DOMAIN-CONTAINING PROTEIN"/>
    <property type="match status" value="1"/>
</dbReference>
<dbReference type="Gene3D" id="3.40.220.10">
    <property type="entry name" value="Leucine Aminopeptidase, subunit E, domain 1"/>
    <property type="match status" value="1"/>
</dbReference>
<dbReference type="SUPFAM" id="SSF47413">
    <property type="entry name" value="lambda repressor-like DNA-binding domains"/>
    <property type="match status" value="1"/>
</dbReference>
<dbReference type="SUPFAM" id="SSF52949">
    <property type="entry name" value="Macro domain-like"/>
    <property type="match status" value="1"/>
</dbReference>
<dbReference type="EMBL" id="SRYE01000001">
    <property type="protein sequence ID" value="TGY63261.1"/>
    <property type="molecule type" value="Genomic_DNA"/>
</dbReference>
<dbReference type="InterPro" id="IPR010982">
    <property type="entry name" value="Lambda_DNA-bd_dom_sf"/>
</dbReference>
<comment type="caution">
    <text evidence="3">The sequence shown here is derived from an EMBL/GenBank/DDBJ whole genome shotgun (WGS) entry which is preliminary data.</text>
</comment>
<dbReference type="GO" id="GO:0003677">
    <property type="term" value="F:DNA binding"/>
    <property type="evidence" value="ECO:0007669"/>
    <property type="project" value="InterPro"/>
</dbReference>
<evidence type="ECO:0000313" key="3">
    <source>
        <dbReference type="EMBL" id="TGY63261.1"/>
    </source>
</evidence>
<proteinExistence type="predicted"/>
<evidence type="ECO:0000256" key="1">
    <source>
        <dbReference type="SAM" id="MobiDB-lite"/>
    </source>
</evidence>